<dbReference type="EMBL" id="JAHRIN010053623">
    <property type="protein sequence ID" value="MEQ2210555.1"/>
    <property type="molecule type" value="Genomic_DNA"/>
</dbReference>
<accession>A0ABV0RQN8</accession>
<protein>
    <submittedName>
        <fullName evidence="2">Uncharacterized protein</fullName>
    </submittedName>
</protein>
<organism evidence="2 3">
    <name type="scientific">Xenoophorus captivus</name>
    <dbReference type="NCBI Taxonomy" id="1517983"/>
    <lineage>
        <taxon>Eukaryota</taxon>
        <taxon>Metazoa</taxon>
        <taxon>Chordata</taxon>
        <taxon>Craniata</taxon>
        <taxon>Vertebrata</taxon>
        <taxon>Euteleostomi</taxon>
        <taxon>Actinopterygii</taxon>
        <taxon>Neopterygii</taxon>
        <taxon>Teleostei</taxon>
        <taxon>Neoteleostei</taxon>
        <taxon>Acanthomorphata</taxon>
        <taxon>Ovalentaria</taxon>
        <taxon>Atherinomorphae</taxon>
        <taxon>Cyprinodontiformes</taxon>
        <taxon>Goodeidae</taxon>
        <taxon>Xenoophorus</taxon>
    </lineage>
</organism>
<comment type="caution">
    <text evidence="2">The sequence shown here is derived from an EMBL/GenBank/DDBJ whole genome shotgun (WGS) entry which is preliminary data.</text>
</comment>
<keyword evidence="1" id="KW-0812">Transmembrane</keyword>
<evidence type="ECO:0000313" key="2">
    <source>
        <dbReference type="EMBL" id="MEQ2210555.1"/>
    </source>
</evidence>
<keyword evidence="3" id="KW-1185">Reference proteome</keyword>
<keyword evidence="1" id="KW-0472">Membrane</keyword>
<name>A0ABV0RQN8_9TELE</name>
<proteinExistence type="predicted"/>
<dbReference type="Proteomes" id="UP001434883">
    <property type="component" value="Unassembled WGS sequence"/>
</dbReference>
<feature type="transmembrane region" description="Helical" evidence="1">
    <location>
        <begin position="22"/>
        <end position="40"/>
    </location>
</feature>
<sequence>MAHVSARDNVCTHMGLSSLEKLCPVVFLYALVAIIFSVFFPQKRANWKWGGERGKTCSKHQQTRTRTRDSYVEDDGLCTWVIKLIFAPLPHPRVCSYFSFFSKP</sequence>
<reference evidence="2 3" key="1">
    <citation type="submission" date="2021-06" db="EMBL/GenBank/DDBJ databases">
        <authorList>
            <person name="Palmer J.M."/>
        </authorList>
    </citation>
    <scope>NUCLEOTIDE SEQUENCE [LARGE SCALE GENOMIC DNA]</scope>
    <source>
        <strain evidence="2 3">XC_2019</strain>
        <tissue evidence="2">Muscle</tissue>
    </source>
</reference>
<keyword evidence="1" id="KW-1133">Transmembrane helix</keyword>
<evidence type="ECO:0000313" key="3">
    <source>
        <dbReference type="Proteomes" id="UP001434883"/>
    </source>
</evidence>
<evidence type="ECO:0000256" key="1">
    <source>
        <dbReference type="SAM" id="Phobius"/>
    </source>
</evidence>
<gene>
    <name evidence="2" type="ORF">XENOCAPTIV_015507</name>
</gene>